<gene>
    <name evidence="3" type="ORF">M099_2399</name>
</gene>
<evidence type="ECO:0000259" key="2">
    <source>
        <dbReference type="Pfam" id="PF17425"/>
    </source>
</evidence>
<dbReference type="AlphaFoldDB" id="A0A069SI87"/>
<proteinExistence type="predicted"/>
<feature type="chain" id="PRO_5001669222" evidence="1">
    <location>
        <begin position="23"/>
        <end position="599"/>
    </location>
</feature>
<keyword evidence="1" id="KW-0732">Signal</keyword>
<dbReference type="PANTHER" id="PTHR35340:SF10">
    <property type="entry name" value="CYTOPLASMIC PROTEIN"/>
    <property type="match status" value="1"/>
</dbReference>
<dbReference type="Proteomes" id="UP000027661">
    <property type="component" value="Unassembled WGS sequence"/>
</dbReference>
<dbReference type="GO" id="GO:0004062">
    <property type="term" value="F:aryl sulfotransferase activity"/>
    <property type="evidence" value="ECO:0007669"/>
    <property type="project" value="InterPro"/>
</dbReference>
<comment type="caution">
    <text evidence="3">The sequence shown here is derived from an EMBL/GenBank/DDBJ whole genome shotgun (WGS) entry which is preliminary data.</text>
</comment>
<dbReference type="PATRIC" id="fig|1339352.3.peg.2306"/>
<evidence type="ECO:0000313" key="4">
    <source>
        <dbReference type="Proteomes" id="UP000027661"/>
    </source>
</evidence>
<feature type="domain" description="Arylsulfotransferase N-terminal" evidence="2">
    <location>
        <begin position="109"/>
        <end position="195"/>
    </location>
</feature>
<dbReference type="InterPro" id="IPR038477">
    <property type="entry name" value="ASST_N_sf"/>
</dbReference>
<dbReference type="Gene3D" id="2.60.40.3100">
    <property type="entry name" value="Arylsulphate sulphotransferase monomer, N-terminal domain"/>
    <property type="match status" value="1"/>
</dbReference>
<feature type="signal peptide" evidence="1">
    <location>
        <begin position="1"/>
        <end position="22"/>
    </location>
</feature>
<organism evidence="3 4">
    <name type="scientific">Phocaeicola vulgatus str. 3975 RP4</name>
    <dbReference type="NCBI Taxonomy" id="1339352"/>
    <lineage>
        <taxon>Bacteria</taxon>
        <taxon>Pseudomonadati</taxon>
        <taxon>Bacteroidota</taxon>
        <taxon>Bacteroidia</taxon>
        <taxon>Bacteroidales</taxon>
        <taxon>Bacteroidaceae</taxon>
        <taxon>Phocaeicola</taxon>
    </lineage>
</organism>
<accession>A0A069SI87</accession>
<dbReference type="InterPro" id="IPR035391">
    <property type="entry name" value="Arylsulfotran_N"/>
</dbReference>
<dbReference type="PROSITE" id="PS51257">
    <property type="entry name" value="PROKAR_LIPOPROTEIN"/>
    <property type="match status" value="1"/>
</dbReference>
<sequence length="599" mass="68378">MKRKGYYLCSLLVMIFVFLSCRDEEQDCTQAMQDIQNQLKENDLLKSVSQEREQCVLLFESNKIIFPQELIQSVDVDAENWKTTLTFANGSTYVIPTLGTSIDNLILSSTVNPSGCNPLSASVVVKLPVLGRIKLIVHSKPGKHTPDVEYTFKDVGLKQNIPVLGLYPNYNNQITLIYTDLQGNERARSNLKLQTKTLESRRLPKEIRVVKVQYDRMEPGMNLVNSPGQDETDTSIPYMIDADGEIRWILDWEKSDEHRYIGIGCGLIRMQNGHYMTGDGNHHRMVEVDMMGNTIHNWDMLERGYTMHHAISQDKQGNILATVSKTSAKIANGKDVRINDFIIMMDPEKGEILQEWDLVHMLDSARYGMTDYDLTSDPFAQSASNWAHNNGIVEWGDDYLATARYQGIFKFNKAGGIEWIISPHGYWRDKYLKLLLNPLHADGTPITDPEVIAGTKNCDDFEWPWGCHTAVPLPNGHILYFNNGYGRNFKLDFTDRKNIYTCGIEYEVDEVNRTVRQVWQYGKERGAAYFTPARSGVQYLEQTGNRLICPGMSNVLSNGNRGARVTEVDPETQDVVFELELEDAIYQRVYRMSLYPENQ</sequence>
<dbReference type="EMBL" id="JNHM01000029">
    <property type="protein sequence ID" value="KDS53517.1"/>
    <property type="molecule type" value="Genomic_DNA"/>
</dbReference>
<reference evidence="3 4" key="1">
    <citation type="submission" date="2014-04" db="EMBL/GenBank/DDBJ databases">
        <authorList>
            <person name="Sears C."/>
            <person name="Carroll K."/>
            <person name="Sack B.R."/>
            <person name="Qadri F."/>
            <person name="Myers L.L."/>
            <person name="Chung G.-T."/>
            <person name="Escheverria P."/>
            <person name="Fraser C.M."/>
            <person name="Sadzewicz L."/>
            <person name="Shefchek K.A."/>
            <person name="Tallon L."/>
            <person name="Das S.P."/>
            <person name="Daugherty S."/>
            <person name="Mongodin E.F."/>
        </authorList>
    </citation>
    <scope>NUCLEOTIDE SEQUENCE [LARGE SCALE GENOMIC DNA]</scope>
    <source>
        <strain evidence="3 4">3975 RP4</strain>
    </source>
</reference>
<name>A0A069SI87_PHOVU</name>
<dbReference type="Pfam" id="PF17425">
    <property type="entry name" value="Arylsulfotran_N"/>
    <property type="match status" value="1"/>
</dbReference>
<dbReference type="RefSeq" id="WP_032952893.1">
    <property type="nucleotide sequence ID" value="NZ_JNHM01000029.1"/>
</dbReference>
<evidence type="ECO:0000313" key="3">
    <source>
        <dbReference type="EMBL" id="KDS53517.1"/>
    </source>
</evidence>
<protein>
    <submittedName>
        <fullName evidence="3">Arylsulfotransferase family protein</fullName>
    </submittedName>
</protein>
<dbReference type="Pfam" id="PF05935">
    <property type="entry name" value="Arylsulfotrans"/>
    <property type="match status" value="1"/>
</dbReference>
<dbReference type="PANTHER" id="PTHR35340">
    <property type="entry name" value="PQQ ENZYME REPEAT PROTEIN-RELATED"/>
    <property type="match status" value="1"/>
</dbReference>
<dbReference type="InterPro" id="IPR053143">
    <property type="entry name" value="Arylsulfate_ST"/>
</dbReference>
<evidence type="ECO:0000256" key="1">
    <source>
        <dbReference type="SAM" id="SignalP"/>
    </source>
</evidence>
<dbReference type="InterPro" id="IPR010262">
    <property type="entry name" value="Arylsulfotransferase_bact"/>
</dbReference>
<keyword evidence="3" id="KW-0808">Transferase</keyword>